<feature type="repeat" description="ANK" evidence="3">
    <location>
        <begin position="557"/>
        <end position="589"/>
    </location>
</feature>
<sequence length="1790" mass="207028">MQLLSRLSLARLFSSTSSTYVNEPTVTKYLSSFRKNDVDGIKASLMEESIYRRLFAQKPNDLDPSQLSLLRQSYLNLVNVYENQDIWKIKNRYFGNEAENVANDDDEDASYIMPLHEEEILGQGDPAICLGGVETFQKNWNLFTESSLSGLDWSNVFAAGGAVLSCLLPIPQVHSVSPRKTREWYHDISYKDSDIDLFIYGLDEEAAKQKMVDIYEAVCNSIPWDVECFRSKYCVTILSQYPSRHIQIVLRLYNSPSEILTGFDVDCCCVGFDGRNVWALPRAHQAIIKQCNTVDLTRRSPSYEMRLAKYAGRGFEIKVPSLDRSRIDPTIYEKSFEKLNGLARLLVLERLNTPYDRFEYIEKKRERNYHPESSSYVSRRKRRSSDIKASKFENNDYGTVILPYGPKYNAKRIKRLIYTKDMVLNSKWYEKNKERVLHRHPCFFGTMEQIFNDCCGHCPVPSTPEEVASQIEEDKIFIRGKMEFIKDDPGRQTVGSFHPLTDNDWATQAYITNVREDLCNACARGEVDVVENLLKQNSNINEDSQTNKVNVEARDYLGRTPLQLAVLGGHTEIVRILLQHDARITARMPDGKTVVHLSSQYGYLDILKLLLQKSDENKKKAQEKEKEKLETNNNDMIIDDSLEMVNGIQGPSIASKDQDPDSILDPRNENEHVDIVDINGESRDHPLTPLEYAILFGNVEIVRQLVKAGANVQRLIKLQNHNVKYEPCYPLNLCLLTQDQKSGLEIASILLENGASASRIGYNFNSILHFAVKIGKIQFVKLFLDMDPKSLQQINSLNSHLESPLYLAVANNHLEITELLIKYGATAYITLEKSQEYLNRRKSSETAESLLKSVRQPIFNALQNNLYCTLIEAGVDVNATYYKEYIREIEKLIDDNKAKIKGYEEMLEHLNGKKKQTQNERRVTNILQYLDGLIEKEKKDVKGSYREYALNHHTIEDFYEFLRRKYPALCPPHSFQKPYNSEDINELKEKYAKLIELEISKLNYNKECLEYCINHGTKNSNIPKKLMKGYQERILPEEKAEMLAAEEKESYLNEEILLQQAVKKQQEEIDEIEQINFDELIMKFTYLDSIYGKTIPAKLNQEYMELYQAVYVNDISKVEKLSQTLVLAVKDKFDMSPFMWACLRGHSELAVKILDIVSSQYVPKKIINSNEDDENESINAINNYDIIESSNEPSDDRMDYTYQEPSQTTLMNVFEDKNNNKFRFFNIKPISDYSIFQFLSYRKRFVNVEVIPEKFLKESNLSQNKYYLNGFDVAVLKNDLKMVKNILDWAERYQNIEDKNLEKTGGLVTYLVQGLDNHCKRNPMIDSIYFGYVDMMDLLIEYAAGGNNFSIFDIKDPEEEILTFKIPKYYQGLDVNGSKKKSWIINYVPGFSNNKDVKPSFIFYAAYYGNITSIQYFFSDRPINALKKFAYKYINNNSKDLRVTILNTIEDIQKVGRKLFIYELFCNETPFHWAVEGNKHCAIEELVKLYSKEKEINDQIGDNNKEHHLTIEEILDMRTDRKKVTALLLAAHFGYNECVRTLLKVGANPEIVDRNGWSLVHHAANKNNIGTIKLLYELLQPETYQKMLKKRSKSFNHTPISISILESNIKLTEYLLQHASTMSLFARDFEGNRYLHLSLREGLWYISKKLIELESMAIAGDCEKVGTLFHENSFGQTPTDIAIQMFLNKLSDILFESPFSPNNKQVEKEQAIEKCAIKAFNLMVPFYLPRNEGNPLSKRVLVEFNQVNDMTHKLAKKISDGHGRKIISKEINTNAEIYPSIFKYWSPPSW</sequence>
<feature type="repeat" description="ANK" evidence="3">
    <location>
        <begin position="1522"/>
        <end position="1554"/>
    </location>
</feature>
<dbReference type="OrthoDB" id="539213at2759"/>
<comment type="caution">
    <text evidence="5">The sequence shown here is derived from an EMBL/GenBank/DDBJ whole genome shotgun (WGS) entry which is preliminary data.</text>
</comment>
<keyword evidence="7" id="KW-1185">Reference proteome</keyword>
<evidence type="ECO:0000313" key="7">
    <source>
        <dbReference type="Proteomes" id="UP000247702"/>
    </source>
</evidence>
<dbReference type="EMBL" id="BLAL01000262">
    <property type="protein sequence ID" value="GES98159.1"/>
    <property type="molecule type" value="Genomic_DNA"/>
</dbReference>
<keyword evidence="1" id="KW-0677">Repeat</keyword>
<dbReference type="Pfam" id="PF12796">
    <property type="entry name" value="Ank_2"/>
    <property type="match status" value="3"/>
</dbReference>
<keyword evidence="2 3" id="KW-0040">ANK repeat</keyword>
<dbReference type="PROSITE" id="PS50297">
    <property type="entry name" value="ANK_REP_REGION"/>
    <property type="match status" value="5"/>
</dbReference>
<reference evidence="5 7" key="1">
    <citation type="submission" date="2017-11" db="EMBL/GenBank/DDBJ databases">
        <title>The genome of Rhizophagus clarus HR1 reveals common genetic basis of auxotrophy among arbuscular mycorrhizal fungi.</title>
        <authorList>
            <person name="Kobayashi Y."/>
        </authorList>
    </citation>
    <scope>NUCLEOTIDE SEQUENCE [LARGE SCALE GENOMIC DNA]</scope>
    <source>
        <strain evidence="5 7">HR1</strain>
    </source>
</reference>
<dbReference type="PANTHER" id="PTHR24198">
    <property type="entry name" value="ANKYRIN REPEAT AND PROTEIN KINASE DOMAIN-CONTAINING PROTEIN"/>
    <property type="match status" value="1"/>
</dbReference>
<name>A0A2Z6RJQ1_9GLOM</name>
<dbReference type="Proteomes" id="UP000615446">
    <property type="component" value="Unassembled WGS sequence"/>
</dbReference>
<gene>
    <name evidence="6" type="ORF">RCL2_002471900</name>
    <name evidence="5" type="ORF">RclHR1_02030009</name>
</gene>
<proteinExistence type="predicted"/>
<dbReference type="EMBL" id="BEXD01001147">
    <property type="protein sequence ID" value="GBB92606.1"/>
    <property type="molecule type" value="Genomic_DNA"/>
</dbReference>
<dbReference type="InterPro" id="IPR002110">
    <property type="entry name" value="Ankyrin_rpt"/>
</dbReference>
<dbReference type="PANTHER" id="PTHR24198:SF165">
    <property type="entry name" value="ANKYRIN REPEAT-CONTAINING PROTEIN-RELATED"/>
    <property type="match status" value="1"/>
</dbReference>
<dbReference type="STRING" id="94130.A0A2Z6RJQ1"/>
<feature type="coiled-coil region" evidence="4">
    <location>
        <begin position="604"/>
        <end position="639"/>
    </location>
</feature>
<evidence type="ECO:0000256" key="2">
    <source>
        <dbReference type="ARBA" id="ARBA00023043"/>
    </source>
</evidence>
<feature type="repeat" description="ANK" evidence="3">
    <location>
        <begin position="800"/>
        <end position="832"/>
    </location>
</feature>
<accession>A0A2Z6RJQ1</accession>
<evidence type="ECO:0000256" key="3">
    <source>
        <dbReference type="PROSITE-ProRule" id="PRU00023"/>
    </source>
</evidence>
<dbReference type="InterPro" id="IPR036770">
    <property type="entry name" value="Ankyrin_rpt-contain_sf"/>
</dbReference>
<protein>
    <submittedName>
        <fullName evidence="6">Ankyrin repeat protein</fullName>
    </submittedName>
</protein>
<evidence type="ECO:0000256" key="1">
    <source>
        <dbReference type="ARBA" id="ARBA00022737"/>
    </source>
</evidence>
<feature type="repeat" description="ANK" evidence="3">
    <location>
        <begin position="590"/>
        <end position="622"/>
    </location>
</feature>
<dbReference type="PROSITE" id="PS50088">
    <property type="entry name" value="ANK_REPEAT"/>
    <property type="match status" value="5"/>
</dbReference>
<dbReference type="SMART" id="SM00248">
    <property type="entry name" value="ANK"/>
    <property type="match status" value="12"/>
</dbReference>
<evidence type="ECO:0000313" key="6">
    <source>
        <dbReference type="EMBL" id="GES98159.1"/>
    </source>
</evidence>
<reference evidence="6" key="2">
    <citation type="submission" date="2019-10" db="EMBL/GenBank/DDBJ databases">
        <title>Conservation and host-specific expression of non-tandemly repeated heterogenous ribosome RNA gene in arbuscular mycorrhizal fungi.</title>
        <authorList>
            <person name="Maeda T."/>
            <person name="Kobayashi Y."/>
            <person name="Nakagawa T."/>
            <person name="Ezawa T."/>
            <person name="Yamaguchi K."/>
            <person name="Bino T."/>
            <person name="Nishimoto Y."/>
            <person name="Shigenobu S."/>
            <person name="Kawaguchi M."/>
        </authorList>
    </citation>
    <scope>NUCLEOTIDE SEQUENCE</scope>
    <source>
        <strain evidence="6">HR1</strain>
    </source>
</reference>
<keyword evidence="4" id="KW-0175">Coiled coil</keyword>
<dbReference type="Gene3D" id="1.25.40.20">
    <property type="entry name" value="Ankyrin repeat-containing domain"/>
    <property type="match status" value="3"/>
</dbReference>
<feature type="repeat" description="ANK" evidence="3">
    <location>
        <begin position="685"/>
        <end position="717"/>
    </location>
</feature>
<evidence type="ECO:0000313" key="5">
    <source>
        <dbReference type="EMBL" id="GBB92606.1"/>
    </source>
</evidence>
<evidence type="ECO:0000256" key="4">
    <source>
        <dbReference type="SAM" id="Coils"/>
    </source>
</evidence>
<dbReference type="Proteomes" id="UP000247702">
    <property type="component" value="Unassembled WGS sequence"/>
</dbReference>
<dbReference type="Pfam" id="PF00023">
    <property type="entry name" value="Ank"/>
    <property type="match status" value="1"/>
</dbReference>
<dbReference type="SUPFAM" id="SSF48403">
    <property type="entry name" value="Ankyrin repeat"/>
    <property type="match status" value="3"/>
</dbReference>
<feature type="coiled-coil region" evidence="4">
    <location>
        <begin position="886"/>
        <end position="920"/>
    </location>
</feature>
<organism evidence="5 7">
    <name type="scientific">Rhizophagus clarus</name>
    <dbReference type="NCBI Taxonomy" id="94130"/>
    <lineage>
        <taxon>Eukaryota</taxon>
        <taxon>Fungi</taxon>
        <taxon>Fungi incertae sedis</taxon>
        <taxon>Mucoromycota</taxon>
        <taxon>Glomeromycotina</taxon>
        <taxon>Glomeromycetes</taxon>
        <taxon>Glomerales</taxon>
        <taxon>Glomeraceae</taxon>
        <taxon>Rhizophagus</taxon>
    </lineage>
</organism>